<sequence length="492" mass="51285">MVDGAGKMATLKLTTQTGLHFYDGQMLWVNPSNSVTATAPRQGGGAVAAAGGSAGTKSTKALAIVDPKTGDELVVKKPEPEQKETTAASTTTTTTTTSEAPKSQAMQGFPGITIGSAPSAGATLLPGISIGNPTFGGLALSQFGGLSATPQILINPSSSTSIFAPHSSATTVTVTKQSQGDQTAAPNVLDLLAKATKTTPSTLLALSQPLISTPHPTSGSKGGRGDREDRNQGKAGKGGKSGGKAGKGGPTDGKGKGRGGRGGAGYTNSKDKDLEQKPRKKYDQVRNDGDKYTKDALYSASLDGRFWSLSCWPDGKRDETHGLTFGKHKLPVEGGVVKVVLFGGVNRYKIRLHLGKEGDEHVGESDRDGWSVAACEPNAANITLTEEAEKLGWKIHKSGEHPHIYPPGLEPPEASEESNSQDKDSAEKSSGEVSTTDKPVEEESSGEEKISEESLAEKSPEEPAQKPADEETQEKPTDDKPTEKPSGESQED</sequence>
<feature type="compositionally biased region" description="Gly residues" evidence="1">
    <location>
        <begin position="235"/>
        <end position="252"/>
    </location>
</feature>
<organism evidence="2">
    <name type="scientific">Eutreptiella gymnastica</name>
    <dbReference type="NCBI Taxonomy" id="73025"/>
    <lineage>
        <taxon>Eukaryota</taxon>
        <taxon>Discoba</taxon>
        <taxon>Euglenozoa</taxon>
        <taxon>Euglenida</taxon>
        <taxon>Spirocuta</taxon>
        <taxon>Euglenophyceae</taxon>
        <taxon>Eutreptiales</taxon>
        <taxon>Eutreptiaceae</taxon>
        <taxon>Eutreptiella</taxon>
    </lineage>
</organism>
<proteinExistence type="predicted"/>
<protein>
    <submittedName>
        <fullName evidence="2">Uncharacterized protein</fullName>
    </submittedName>
</protein>
<feature type="compositionally biased region" description="Polar residues" evidence="1">
    <location>
        <begin position="204"/>
        <end position="219"/>
    </location>
</feature>
<feature type="compositionally biased region" description="Basic and acidic residues" evidence="1">
    <location>
        <begin position="269"/>
        <end position="288"/>
    </location>
</feature>
<feature type="region of interest" description="Disordered" evidence="1">
    <location>
        <begin position="398"/>
        <end position="492"/>
    </location>
</feature>
<evidence type="ECO:0000256" key="1">
    <source>
        <dbReference type="SAM" id="MobiDB-lite"/>
    </source>
</evidence>
<gene>
    <name evidence="2" type="ORF">EGYM00392_LOCUS15712</name>
</gene>
<feature type="compositionally biased region" description="Basic and acidic residues" evidence="1">
    <location>
        <begin position="223"/>
        <end position="232"/>
    </location>
</feature>
<feature type="compositionally biased region" description="Low complexity" evidence="1">
    <location>
        <begin position="85"/>
        <end position="98"/>
    </location>
</feature>
<reference evidence="2" key="1">
    <citation type="submission" date="2021-01" db="EMBL/GenBank/DDBJ databases">
        <authorList>
            <person name="Corre E."/>
            <person name="Pelletier E."/>
            <person name="Niang G."/>
            <person name="Scheremetjew M."/>
            <person name="Finn R."/>
            <person name="Kale V."/>
            <person name="Holt S."/>
            <person name="Cochrane G."/>
            <person name="Meng A."/>
            <person name="Brown T."/>
            <person name="Cohen L."/>
        </authorList>
    </citation>
    <scope>NUCLEOTIDE SEQUENCE</scope>
    <source>
        <strain evidence="2">NIES-381</strain>
    </source>
</reference>
<feature type="compositionally biased region" description="Basic and acidic residues" evidence="1">
    <location>
        <begin position="420"/>
        <end position="430"/>
    </location>
</feature>
<name>A0A7S1I8Z5_9EUGL</name>
<feature type="region of interest" description="Disordered" evidence="1">
    <location>
        <begin position="204"/>
        <end position="288"/>
    </location>
</feature>
<dbReference type="AlphaFoldDB" id="A0A7S1I8Z5"/>
<feature type="region of interest" description="Disordered" evidence="1">
    <location>
        <begin position="77"/>
        <end position="105"/>
    </location>
</feature>
<evidence type="ECO:0000313" key="2">
    <source>
        <dbReference type="EMBL" id="CAD9004627.1"/>
    </source>
</evidence>
<accession>A0A7S1I8Z5</accession>
<dbReference type="EMBL" id="HBGA01043314">
    <property type="protein sequence ID" value="CAD9004627.1"/>
    <property type="molecule type" value="Transcribed_RNA"/>
</dbReference>
<feature type="compositionally biased region" description="Basic and acidic residues" evidence="1">
    <location>
        <begin position="438"/>
        <end position="486"/>
    </location>
</feature>